<dbReference type="Gene3D" id="1.10.260.40">
    <property type="entry name" value="lambda repressor-like DNA-binding domains"/>
    <property type="match status" value="1"/>
</dbReference>
<dbReference type="Proteomes" id="UP000275024">
    <property type="component" value="Unassembled WGS sequence"/>
</dbReference>
<dbReference type="Proteomes" id="UP000268652">
    <property type="component" value="Unassembled WGS sequence"/>
</dbReference>
<dbReference type="InterPro" id="IPR010982">
    <property type="entry name" value="Lambda_DNA-bd_dom_sf"/>
</dbReference>
<dbReference type="SMART" id="SM00354">
    <property type="entry name" value="HTH_LACI"/>
    <property type="match status" value="1"/>
</dbReference>
<dbReference type="Gene3D" id="3.40.50.2300">
    <property type="match status" value="2"/>
</dbReference>
<sequence length="381" mass="40530">MANRKRVTARDVAALAGVSPGTVSKALSGRGAVHPHTRERILAAARELDLRTRHVPNERPAARNLTVGLVTQEAFSKRRTSPLLLGAMEKFAEHDIAFLLCDGRGDPIREQHFVESLLRRQVDGILVAGSGSGGPRRPPLRGAIDVPVVYMMRASTDPDDVSVVPDDRGGAEMTARHLIATGRRHIACVFGPRREDAAKIKTAAVLSVLAEHGLSLAAEPLCGPWGEQWGRQATMQLIHSGTRIDGLICGNDMIARGATGMLQTLGIMVPHEVGVIGFDNWTVMVEANRPQLSSIDLNLTEVGMVAAEKMVEAIQKGTRTAGVTTIECDLIPRESTAVALAAPLPDSSPRAARVDVARQQAGAPGTLDVGVAARARADESP</sequence>
<name>A0A3A9WJA2_9ACTN</name>
<dbReference type="OrthoDB" id="3467214at2"/>
<proteinExistence type="predicted"/>
<dbReference type="EMBL" id="RBDY01000001">
    <property type="protein sequence ID" value="RKN27817.1"/>
    <property type="molecule type" value="Genomic_DNA"/>
</dbReference>
<evidence type="ECO:0000256" key="2">
    <source>
        <dbReference type="ARBA" id="ARBA00023125"/>
    </source>
</evidence>
<organism evidence="5 8">
    <name type="scientific">Streptomyces radicis</name>
    <dbReference type="NCBI Taxonomy" id="1750517"/>
    <lineage>
        <taxon>Bacteria</taxon>
        <taxon>Bacillati</taxon>
        <taxon>Actinomycetota</taxon>
        <taxon>Actinomycetes</taxon>
        <taxon>Kitasatosporales</taxon>
        <taxon>Streptomycetaceae</taxon>
        <taxon>Streptomyces</taxon>
    </lineage>
</organism>
<evidence type="ECO:0000313" key="7">
    <source>
        <dbReference type="Proteomes" id="UP000268652"/>
    </source>
</evidence>
<dbReference type="InterPro" id="IPR028082">
    <property type="entry name" value="Peripla_BP_I"/>
</dbReference>
<dbReference type="Pfam" id="PF00356">
    <property type="entry name" value="LacI"/>
    <property type="match status" value="1"/>
</dbReference>
<dbReference type="Pfam" id="PF13377">
    <property type="entry name" value="Peripla_BP_3"/>
    <property type="match status" value="1"/>
</dbReference>
<reference evidence="7 8" key="1">
    <citation type="submission" date="2018-09" db="EMBL/GenBank/DDBJ databases">
        <title>Streptomyces sp. nov. DS1-2, an endophytic actinomycete isolated from roots of Dendrobium scabrilingue.</title>
        <authorList>
            <person name="Kuncharoen N."/>
            <person name="Kudo T."/>
            <person name="Ohkuma M."/>
            <person name="Yuki M."/>
            <person name="Tanasupawat S."/>
        </authorList>
    </citation>
    <scope>NUCLEOTIDE SEQUENCE [LARGE SCALE GENOMIC DNA]</scope>
    <source>
        <strain evidence="5 8">AZ1-7</strain>
        <strain evidence="6 7">DS1-2</strain>
    </source>
</reference>
<evidence type="ECO:0000313" key="5">
    <source>
        <dbReference type="EMBL" id="RKN12413.1"/>
    </source>
</evidence>
<dbReference type="PROSITE" id="PS50932">
    <property type="entry name" value="HTH_LACI_2"/>
    <property type="match status" value="1"/>
</dbReference>
<feature type="domain" description="HTH lacI-type" evidence="4">
    <location>
        <begin position="7"/>
        <end position="67"/>
    </location>
</feature>
<evidence type="ECO:0000313" key="6">
    <source>
        <dbReference type="EMBL" id="RKN27817.1"/>
    </source>
</evidence>
<dbReference type="CDD" id="cd06288">
    <property type="entry name" value="PBP1_sucrose_transcription_regulator"/>
    <property type="match status" value="1"/>
</dbReference>
<evidence type="ECO:0000313" key="8">
    <source>
        <dbReference type="Proteomes" id="UP000275024"/>
    </source>
</evidence>
<dbReference type="SUPFAM" id="SSF53822">
    <property type="entry name" value="Periplasmic binding protein-like I"/>
    <property type="match status" value="1"/>
</dbReference>
<keyword evidence="7" id="KW-1185">Reference proteome</keyword>
<dbReference type="EMBL" id="RBDX01000001">
    <property type="protein sequence ID" value="RKN12413.1"/>
    <property type="molecule type" value="Genomic_DNA"/>
</dbReference>
<evidence type="ECO:0000256" key="3">
    <source>
        <dbReference type="ARBA" id="ARBA00023163"/>
    </source>
</evidence>
<keyword evidence="3" id="KW-0804">Transcription</keyword>
<dbReference type="CDD" id="cd01392">
    <property type="entry name" value="HTH_LacI"/>
    <property type="match status" value="1"/>
</dbReference>
<evidence type="ECO:0000256" key="1">
    <source>
        <dbReference type="ARBA" id="ARBA00023015"/>
    </source>
</evidence>
<gene>
    <name evidence="6" type="ORF">D7318_02805</name>
    <name evidence="5" type="ORF">D7319_00085</name>
</gene>
<dbReference type="SUPFAM" id="SSF47413">
    <property type="entry name" value="lambda repressor-like DNA-binding domains"/>
    <property type="match status" value="1"/>
</dbReference>
<protein>
    <submittedName>
        <fullName evidence="5">LacI family transcriptional regulator</fullName>
    </submittedName>
</protein>
<dbReference type="PANTHER" id="PTHR30146">
    <property type="entry name" value="LACI-RELATED TRANSCRIPTIONAL REPRESSOR"/>
    <property type="match status" value="1"/>
</dbReference>
<dbReference type="InterPro" id="IPR046335">
    <property type="entry name" value="LacI/GalR-like_sensor"/>
</dbReference>
<keyword evidence="2" id="KW-0238">DNA-binding</keyword>
<dbReference type="InterPro" id="IPR000843">
    <property type="entry name" value="HTH_LacI"/>
</dbReference>
<accession>A0A3A9WJA2</accession>
<dbReference type="GO" id="GO:0003700">
    <property type="term" value="F:DNA-binding transcription factor activity"/>
    <property type="evidence" value="ECO:0007669"/>
    <property type="project" value="TreeGrafter"/>
</dbReference>
<dbReference type="PANTHER" id="PTHR30146:SF109">
    <property type="entry name" value="HTH-TYPE TRANSCRIPTIONAL REGULATOR GALS"/>
    <property type="match status" value="1"/>
</dbReference>
<dbReference type="RefSeq" id="WP_120695177.1">
    <property type="nucleotide sequence ID" value="NZ_RBDX01000001.1"/>
</dbReference>
<dbReference type="GO" id="GO:0000976">
    <property type="term" value="F:transcription cis-regulatory region binding"/>
    <property type="evidence" value="ECO:0007669"/>
    <property type="project" value="TreeGrafter"/>
</dbReference>
<dbReference type="AlphaFoldDB" id="A0A3A9WJA2"/>
<comment type="caution">
    <text evidence="5">The sequence shown here is derived from an EMBL/GenBank/DDBJ whole genome shotgun (WGS) entry which is preliminary data.</text>
</comment>
<keyword evidence="1" id="KW-0805">Transcription regulation</keyword>
<evidence type="ECO:0000259" key="4">
    <source>
        <dbReference type="PROSITE" id="PS50932"/>
    </source>
</evidence>